<reference evidence="1 2" key="1">
    <citation type="journal article" date="2014" name="Genome Biol.">
        <title>Transcriptome and methylome profiling reveals relics of genome dominance in the mesopolyploid Brassica oleracea.</title>
        <authorList>
            <person name="Parkin I.A."/>
            <person name="Koh C."/>
            <person name="Tang H."/>
            <person name="Robinson S.J."/>
            <person name="Kagale S."/>
            <person name="Clarke W.E."/>
            <person name="Town C.D."/>
            <person name="Nixon J."/>
            <person name="Krishnakumar V."/>
            <person name="Bidwell S.L."/>
            <person name="Denoeud F."/>
            <person name="Belcram H."/>
            <person name="Links M.G."/>
            <person name="Just J."/>
            <person name="Clarke C."/>
            <person name="Bender T."/>
            <person name="Huebert T."/>
            <person name="Mason A.S."/>
            <person name="Pires J.C."/>
            <person name="Barker G."/>
            <person name="Moore J."/>
            <person name="Walley P.G."/>
            <person name="Manoli S."/>
            <person name="Batley J."/>
            <person name="Edwards D."/>
            <person name="Nelson M.N."/>
            <person name="Wang X."/>
            <person name="Paterson A.H."/>
            <person name="King G."/>
            <person name="Bancroft I."/>
            <person name="Chalhoub B."/>
            <person name="Sharpe A.G."/>
        </authorList>
    </citation>
    <scope>NUCLEOTIDE SEQUENCE</scope>
    <source>
        <strain evidence="1 2">cv. TO1000</strain>
    </source>
</reference>
<dbReference type="HOGENOM" id="CLU_1867951_0_0_1"/>
<dbReference type="AlphaFoldDB" id="A0A0D3AB73"/>
<dbReference type="Gene3D" id="3.30.70.330">
    <property type="match status" value="1"/>
</dbReference>
<organism evidence="1 2">
    <name type="scientific">Brassica oleracea var. oleracea</name>
    <dbReference type="NCBI Taxonomy" id="109376"/>
    <lineage>
        <taxon>Eukaryota</taxon>
        <taxon>Viridiplantae</taxon>
        <taxon>Streptophyta</taxon>
        <taxon>Embryophyta</taxon>
        <taxon>Tracheophyta</taxon>
        <taxon>Spermatophyta</taxon>
        <taxon>Magnoliopsida</taxon>
        <taxon>eudicotyledons</taxon>
        <taxon>Gunneridae</taxon>
        <taxon>Pentapetalae</taxon>
        <taxon>rosids</taxon>
        <taxon>malvids</taxon>
        <taxon>Brassicales</taxon>
        <taxon>Brassicaceae</taxon>
        <taxon>Brassiceae</taxon>
        <taxon>Brassica</taxon>
    </lineage>
</organism>
<dbReference type="STRING" id="109376.A0A0D3AB73"/>
<protein>
    <recommendedName>
        <fullName evidence="3">RRM domain-containing protein</fullName>
    </recommendedName>
</protein>
<dbReference type="GO" id="GO:0003676">
    <property type="term" value="F:nucleic acid binding"/>
    <property type="evidence" value="ECO:0007669"/>
    <property type="project" value="InterPro"/>
</dbReference>
<reference evidence="1" key="2">
    <citation type="submission" date="2015-03" db="UniProtKB">
        <authorList>
            <consortium name="EnsemblPlants"/>
        </authorList>
    </citation>
    <scope>IDENTIFICATION</scope>
</reference>
<dbReference type="OMA" id="PFWMSKL"/>
<dbReference type="SUPFAM" id="SSF54928">
    <property type="entry name" value="RNA-binding domain, RBD"/>
    <property type="match status" value="1"/>
</dbReference>
<dbReference type="Gramene" id="Bo1g101860.1">
    <property type="protein sequence ID" value="Bo1g101860.1"/>
    <property type="gene ID" value="Bo1g101860"/>
</dbReference>
<evidence type="ECO:0008006" key="3">
    <source>
        <dbReference type="Google" id="ProtNLM"/>
    </source>
</evidence>
<dbReference type="EnsemblPlants" id="Bo1g101860.1">
    <property type="protein sequence ID" value="Bo1g101860.1"/>
    <property type="gene ID" value="Bo1g101860"/>
</dbReference>
<keyword evidence="2" id="KW-1185">Reference proteome</keyword>
<dbReference type="InterPro" id="IPR035979">
    <property type="entry name" value="RBD_domain_sf"/>
</dbReference>
<dbReference type="Proteomes" id="UP000032141">
    <property type="component" value="Chromosome C1"/>
</dbReference>
<evidence type="ECO:0000313" key="1">
    <source>
        <dbReference type="EnsemblPlants" id="Bo1g101860.1"/>
    </source>
</evidence>
<proteinExistence type="predicted"/>
<name>A0A0D3AB73_BRAOL</name>
<dbReference type="InterPro" id="IPR012677">
    <property type="entry name" value="Nucleotide-bd_a/b_plait_sf"/>
</dbReference>
<accession>A0A0D3AB73</accession>
<sequence length="137" mass="14899">MERNGEFMGITILFLDELETSTVTAGSGRALGFGFIVFANPSVAERMVMEKHIIDGRRLHRSRYPSGATEVFLQTGEQSGGSNQAPFWMSKLENQQQLLATPLMGGLDVQAGEPTATSSYTVDGGFGCPSWRTNSNF</sequence>
<evidence type="ECO:0000313" key="2">
    <source>
        <dbReference type="Proteomes" id="UP000032141"/>
    </source>
</evidence>